<evidence type="ECO:0000313" key="1">
    <source>
        <dbReference type="EMBL" id="KIL67050.1"/>
    </source>
</evidence>
<gene>
    <name evidence="1" type="ORF">M378DRAFT_160023</name>
</gene>
<dbReference type="InParanoid" id="A0A0C2SUI4"/>
<dbReference type="HOGENOM" id="CLU_2996066_0_0_1"/>
<name>A0A0C2SUI4_AMAMK</name>
<protein>
    <submittedName>
        <fullName evidence="1">Uncharacterized protein</fullName>
    </submittedName>
</protein>
<dbReference type="AlphaFoldDB" id="A0A0C2SUI4"/>
<keyword evidence="2" id="KW-1185">Reference proteome</keyword>
<proteinExistence type="predicted"/>
<accession>A0A0C2SUI4</accession>
<dbReference type="Proteomes" id="UP000054549">
    <property type="component" value="Unassembled WGS sequence"/>
</dbReference>
<evidence type="ECO:0000313" key="2">
    <source>
        <dbReference type="Proteomes" id="UP000054549"/>
    </source>
</evidence>
<reference evidence="1 2" key="1">
    <citation type="submission" date="2014-04" db="EMBL/GenBank/DDBJ databases">
        <title>Evolutionary Origins and Diversification of the Mycorrhizal Mutualists.</title>
        <authorList>
            <consortium name="DOE Joint Genome Institute"/>
            <consortium name="Mycorrhizal Genomics Consortium"/>
            <person name="Kohler A."/>
            <person name="Kuo A."/>
            <person name="Nagy L.G."/>
            <person name="Floudas D."/>
            <person name="Copeland A."/>
            <person name="Barry K.W."/>
            <person name="Cichocki N."/>
            <person name="Veneault-Fourrey C."/>
            <person name="LaButti K."/>
            <person name="Lindquist E.A."/>
            <person name="Lipzen A."/>
            <person name="Lundell T."/>
            <person name="Morin E."/>
            <person name="Murat C."/>
            <person name="Riley R."/>
            <person name="Ohm R."/>
            <person name="Sun H."/>
            <person name="Tunlid A."/>
            <person name="Henrissat B."/>
            <person name="Grigoriev I.V."/>
            <person name="Hibbett D.S."/>
            <person name="Martin F."/>
        </authorList>
    </citation>
    <scope>NUCLEOTIDE SEQUENCE [LARGE SCALE GENOMIC DNA]</scope>
    <source>
        <strain evidence="1 2">Koide BX008</strain>
    </source>
</reference>
<dbReference type="EMBL" id="KN818233">
    <property type="protein sequence ID" value="KIL67050.1"/>
    <property type="molecule type" value="Genomic_DNA"/>
</dbReference>
<sequence>MGNKYLKCDEWITPSHHFGLGSRLTECVEPVSHVLVTSVDVNRNAPDIRVELNLSSR</sequence>
<organism evidence="1 2">
    <name type="scientific">Amanita muscaria (strain Koide BX008)</name>
    <dbReference type="NCBI Taxonomy" id="946122"/>
    <lineage>
        <taxon>Eukaryota</taxon>
        <taxon>Fungi</taxon>
        <taxon>Dikarya</taxon>
        <taxon>Basidiomycota</taxon>
        <taxon>Agaricomycotina</taxon>
        <taxon>Agaricomycetes</taxon>
        <taxon>Agaricomycetidae</taxon>
        <taxon>Agaricales</taxon>
        <taxon>Pluteineae</taxon>
        <taxon>Amanitaceae</taxon>
        <taxon>Amanita</taxon>
    </lineage>
</organism>